<evidence type="ECO:0000259" key="15">
    <source>
        <dbReference type="Pfam" id="PF04560"/>
    </source>
</evidence>
<evidence type="ECO:0000256" key="8">
    <source>
        <dbReference type="ARBA" id="ARBA00023163"/>
    </source>
</evidence>
<evidence type="ECO:0000259" key="16">
    <source>
        <dbReference type="Pfam" id="PF04561"/>
    </source>
</evidence>
<evidence type="ECO:0000256" key="1">
    <source>
        <dbReference type="ARBA" id="ARBA00004123"/>
    </source>
</evidence>
<evidence type="ECO:0000313" key="20">
    <source>
        <dbReference type="EMBL" id="OQV24452.1"/>
    </source>
</evidence>
<dbReference type="AlphaFoldDB" id="A0A1W0XAW1"/>
<proteinExistence type="inferred from homology"/>
<dbReference type="PROSITE" id="PS01166">
    <property type="entry name" value="RNA_POL_BETA"/>
    <property type="match status" value="1"/>
</dbReference>
<feature type="domain" description="RNA polymerase Rpb2" evidence="15">
    <location>
        <begin position="1050"/>
        <end position="1134"/>
    </location>
</feature>
<dbReference type="InterPro" id="IPR007645">
    <property type="entry name" value="RNA_pol_Rpb2_3"/>
</dbReference>
<dbReference type="SUPFAM" id="SSF64484">
    <property type="entry name" value="beta and beta-prime subunits of DNA dependent RNA-polymerase"/>
    <property type="match status" value="1"/>
</dbReference>
<evidence type="ECO:0000256" key="2">
    <source>
        <dbReference type="ARBA" id="ARBA00006835"/>
    </source>
</evidence>
<reference evidence="21" key="1">
    <citation type="submission" date="2017-01" db="EMBL/GenBank/DDBJ databases">
        <title>Comparative genomics of anhydrobiosis in the tardigrade Hypsibius dujardini.</title>
        <authorList>
            <person name="Yoshida Y."/>
            <person name="Koutsovoulos G."/>
            <person name="Laetsch D."/>
            <person name="Stevens L."/>
            <person name="Kumar S."/>
            <person name="Horikawa D."/>
            <person name="Ishino K."/>
            <person name="Komine S."/>
            <person name="Tomita M."/>
            <person name="Blaxter M."/>
            <person name="Arakawa K."/>
        </authorList>
    </citation>
    <scope>NUCLEOTIDE SEQUENCE [LARGE SCALE GENOMIC DNA]</scope>
    <source>
        <strain evidence="21">Z151</strain>
    </source>
</reference>
<evidence type="ECO:0000256" key="4">
    <source>
        <dbReference type="ARBA" id="ARBA00022679"/>
    </source>
</evidence>
<keyword evidence="3 12" id="KW-0240">DNA-directed RNA polymerase</keyword>
<evidence type="ECO:0000256" key="7">
    <source>
        <dbReference type="ARBA" id="ARBA00022833"/>
    </source>
</evidence>
<sequence>MGDPGEQSVAGPPPPPHQERIKDTWVIVKDFLKDQGLEKLHIDSYNNFINVEMTKILEANRRVTSDADANWYLEFDSIRVGAPQTEDGLGQTRNTTPNECRLRNLTYSAPILVNIRYLQNGQVQKKNDVMIGKIPVMLRSQLCVLHGKSDEELVRLKECPLDPGGYFIAKGNEKVVLMQEQMMKNRTVCEYNTKKELTCFVVSFSHDHKTRTTVVKKHGCYYVRFSMFKEDIPVLVIFAGMGIHYLNMALGWIGREHAVLEKFTLSVDEFLSLNISKKEEALQFMATRLKTGITSWGSYKRTKTAEVTQILMGTLLSHVPTVNGCFDDKAAFLSYMVRRCILAEKDPRLLDDRDHFGVKRLQLAGNILSLVFEDVIKSLNSELKTRADKNLKARARVGQFDPASHFRVDRVTHGFNYFLDTGNLNIRRFKVNRVGVAQVLVRLSYVSAVGMMSRLQSQFEKSRKVSGPRSIQASQYGIVCPSDTPEGEGCGLTKNLALLCHLTEDASEDQVRKLLTCVVTKVAHEVCTTPWTYPSGNVYTIFVNGTIFGYTKSPRECAKIVRQARRSGGIDKFISAAVSDLNLTVTFSTDGGRMCRPYFVVENGRLPIQQIHVDKVRDGLIGFRDLVKVGLIEYLDVSELNDSLIALDQKEICAESTHMEIAPFSILGVVAGTIPFPHHNQSPRNTYQCAMGKQAIGAIALNQTNRIDTVLQVAWNPQRPLVQSKSFGITNFDQLPAGQNAIVAMMSYTAYDIEDALILNKASLERGYQRATVYRKMQTMLKSNSAGEKDQLFPARTNPATGVVYPAEMKLDEDGIIGVGNTVERGDIVINKYVPVGTQQSTELTVQTHGTASNRLGHDKPEAVKFQEVNSCHIDKVMISQFEREQLIKVRTSQTRVPEIGDKFSSRHGQKGVCGLIVPEEDMPFTLDGIRPDVIMNPHGIPSRMTVGLLRELMGSKAGSLIGKVFDGSAFGEDRLAEMMKILEDNGFDRSGKEIMTDGVTGKTLEAYIFIGPFFYQRLKHMVIDKIHARAKGPRQTLTRQPTEGRAHDGGLRMGEMERDCMIAHGVSSLLNERLMLASDECEVLVCDQCGLFVWKEVCTSCRKPGHVSAVRMPYACKLLFQELLSMNIAPRMKIVHDVD</sequence>
<comment type="similarity">
    <text evidence="2 11">Belongs to the RNA polymerase beta chain family.</text>
</comment>
<comment type="catalytic activity">
    <reaction evidence="10 12">
        <text>RNA(n) + a ribonucleoside 5'-triphosphate = RNA(n+1) + diphosphate</text>
        <dbReference type="Rhea" id="RHEA:21248"/>
        <dbReference type="Rhea" id="RHEA-COMP:14527"/>
        <dbReference type="Rhea" id="RHEA-COMP:17342"/>
        <dbReference type="ChEBI" id="CHEBI:33019"/>
        <dbReference type="ChEBI" id="CHEBI:61557"/>
        <dbReference type="ChEBI" id="CHEBI:140395"/>
        <dbReference type="EC" id="2.7.7.6"/>
    </reaction>
</comment>
<feature type="region of interest" description="Disordered" evidence="13">
    <location>
        <begin position="1"/>
        <end position="21"/>
    </location>
</feature>
<dbReference type="GO" id="GO:0003899">
    <property type="term" value="F:DNA-directed RNA polymerase activity"/>
    <property type="evidence" value="ECO:0007669"/>
    <property type="project" value="UniProtKB-EC"/>
</dbReference>
<evidence type="ECO:0000259" key="14">
    <source>
        <dbReference type="Pfam" id="PF00562"/>
    </source>
</evidence>
<evidence type="ECO:0000256" key="12">
    <source>
        <dbReference type="RuleBase" id="RU363031"/>
    </source>
</evidence>
<dbReference type="CDD" id="cd00653">
    <property type="entry name" value="RNA_pol_B_RPB2"/>
    <property type="match status" value="1"/>
</dbReference>
<dbReference type="Pfam" id="PF00562">
    <property type="entry name" value="RNA_pol_Rpb2_6"/>
    <property type="match status" value="1"/>
</dbReference>
<dbReference type="InterPro" id="IPR037033">
    <property type="entry name" value="DNA-dir_RNAP_su2_hyb_sf"/>
</dbReference>
<evidence type="ECO:0000256" key="6">
    <source>
        <dbReference type="ARBA" id="ARBA00022723"/>
    </source>
</evidence>
<protein>
    <recommendedName>
        <fullName evidence="12">DNA-directed RNA polymerase subunit beta</fullName>
        <ecNumber evidence="12">2.7.7.6</ecNumber>
    </recommendedName>
</protein>
<evidence type="ECO:0000256" key="9">
    <source>
        <dbReference type="ARBA" id="ARBA00023242"/>
    </source>
</evidence>
<name>A0A1W0XAW1_HYPEX</name>
<evidence type="ECO:0000256" key="5">
    <source>
        <dbReference type="ARBA" id="ARBA00022695"/>
    </source>
</evidence>
<evidence type="ECO:0000256" key="10">
    <source>
        <dbReference type="ARBA" id="ARBA00048552"/>
    </source>
</evidence>
<keyword evidence="4 12" id="KW-0808">Transferase</keyword>
<dbReference type="EMBL" id="MTYJ01000006">
    <property type="protein sequence ID" value="OQV24452.1"/>
    <property type="molecule type" value="Genomic_DNA"/>
</dbReference>
<keyword evidence="8 12" id="KW-0804">Transcription</keyword>
<dbReference type="Gene3D" id="3.90.1100.10">
    <property type="match status" value="2"/>
</dbReference>
<evidence type="ECO:0000259" key="19">
    <source>
        <dbReference type="Pfam" id="PF04566"/>
    </source>
</evidence>
<dbReference type="OrthoDB" id="10248617at2759"/>
<dbReference type="GO" id="GO:0032549">
    <property type="term" value="F:ribonucleoside binding"/>
    <property type="evidence" value="ECO:0007669"/>
    <property type="project" value="InterPro"/>
</dbReference>
<keyword evidence="5 12" id="KW-0548">Nucleotidyltransferase</keyword>
<dbReference type="FunFam" id="3.90.1800.10:FF:000002">
    <property type="entry name" value="DNA-directed RNA polymerase subunit beta"/>
    <property type="match status" value="1"/>
</dbReference>
<dbReference type="Pfam" id="PF04561">
    <property type="entry name" value="RNA_pol_Rpb2_2"/>
    <property type="match status" value="1"/>
</dbReference>
<dbReference type="Pfam" id="PF04566">
    <property type="entry name" value="RNA_pol_Rpb2_4"/>
    <property type="match status" value="1"/>
</dbReference>
<dbReference type="Proteomes" id="UP000192578">
    <property type="component" value="Unassembled WGS sequence"/>
</dbReference>
<dbReference type="GO" id="GO:0005634">
    <property type="term" value="C:nucleus"/>
    <property type="evidence" value="ECO:0007669"/>
    <property type="project" value="UniProtKB-SubCell"/>
</dbReference>
<dbReference type="Gene3D" id="2.40.270.10">
    <property type="entry name" value="DNA-directed RNA polymerase, subunit 2, domain 6"/>
    <property type="match status" value="1"/>
</dbReference>
<dbReference type="InterPro" id="IPR007646">
    <property type="entry name" value="RNA_pol_Rpb2_4"/>
</dbReference>
<organism evidence="20 21">
    <name type="scientific">Hypsibius exemplaris</name>
    <name type="common">Freshwater tardigrade</name>
    <dbReference type="NCBI Taxonomy" id="2072580"/>
    <lineage>
        <taxon>Eukaryota</taxon>
        <taxon>Metazoa</taxon>
        <taxon>Ecdysozoa</taxon>
        <taxon>Tardigrada</taxon>
        <taxon>Eutardigrada</taxon>
        <taxon>Parachela</taxon>
        <taxon>Hypsibioidea</taxon>
        <taxon>Hypsibiidae</taxon>
        <taxon>Hypsibius</taxon>
    </lineage>
</organism>
<dbReference type="InterPro" id="IPR015712">
    <property type="entry name" value="DNA-dir_RNA_pol_su2"/>
</dbReference>
<dbReference type="FunFam" id="2.40.270.10:FF:000006">
    <property type="entry name" value="DNA-directed RNA polymerase subunit beta"/>
    <property type="match status" value="1"/>
</dbReference>
<evidence type="ECO:0000256" key="13">
    <source>
        <dbReference type="SAM" id="MobiDB-lite"/>
    </source>
</evidence>
<dbReference type="FunFam" id="2.40.270.10:FF:000011">
    <property type="entry name" value="DNA-directed RNA polymerase subunit beta"/>
    <property type="match status" value="1"/>
</dbReference>
<feature type="domain" description="RNA polymerase beta subunit protrusion" evidence="17">
    <location>
        <begin position="37"/>
        <end position="411"/>
    </location>
</feature>
<dbReference type="GO" id="GO:0000428">
    <property type="term" value="C:DNA-directed RNA polymerase complex"/>
    <property type="evidence" value="ECO:0007669"/>
    <property type="project" value="UniProtKB-KW"/>
</dbReference>
<dbReference type="InterPro" id="IPR007642">
    <property type="entry name" value="RNA_pol_Rpb2_2"/>
</dbReference>
<dbReference type="EC" id="2.7.7.6" evidence="12"/>
<dbReference type="GO" id="GO:0003677">
    <property type="term" value="F:DNA binding"/>
    <property type="evidence" value="ECO:0007669"/>
    <property type="project" value="InterPro"/>
</dbReference>
<evidence type="ECO:0000313" key="21">
    <source>
        <dbReference type="Proteomes" id="UP000192578"/>
    </source>
</evidence>
<dbReference type="InterPro" id="IPR014724">
    <property type="entry name" value="RNA_pol_RPB2_OB-fold"/>
</dbReference>
<gene>
    <name evidence="20" type="ORF">BV898_01516</name>
</gene>
<keyword evidence="7" id="KW-0862">Zinc</keyword>
<accession>A0A1W0XAW1</accession>
<dbReference type="InterPro" id="IPR007641">
    <property type="entry name" value="RNA_pol_Rpb2_7"/>
</dbReference>
<keyword evidence="9" id="KW-0539">Nucleus</keyword>
<dbReference type="InterPro" id="IPR007120">
    <property type="entry name" value="DNA-dir_RNAP_su2_dom"/>
</dbReference>
<dbReference type="PANTHER" id="PTHR20856">
    <property type="entry name" value="DNA-DIRECTED RNA POLYMERASE I SUBUNIT 2"/>
    <property type="match status" value="1"/>
</dbReference>
<comment type="subcellular location">
    <subcellularLocation>
        <location evidence="1">Nucleus</location>
    </subcellularLocation>
</comment>
<dbReference type="GO" id="GO:0046872">
    <property type="term" value="F:metal ion binding"/>
    <property type="evidence" value="ECO:0007669"/>
    <property type="project" value="UniProtKB-KW"/>
</dbReference>
<dbReference type="Pfam" id="PF04563">
    <property type="entry name" value="RNA_pol_Rpb2_1"/>
    <property type="match status" value="1"/>
</dbReference>
<feature type="domain" description="RNA polymerase Rpb2" evidence="18">
    <location>
        <begin position="438"/>
        <end position="501"/>
    </location>
</feature>
<evidence type="ECO:0000256" key="3">
    <source>
        <dbReference type="ARBA" id="ARBA00022478"/>
    </source>
</evidence>
<comment type="function">
    <text evidence="12">DNA-dependent RNA polymerase catalyzes the transcription of DNA into RNA using the four ribonucleoside triphosphates as substrates.</text>
</comment>
<feature type="domain" description="RNA polymerase Rpb2" evidence="19">
    <location>
        <begin position="541"/>
        <end position="602"/>
    </location>
</feature>
<keyword evidence="6" id="KW-0479">Metal-binding</keyword>
<evidence type="ECO:0000259" key="18">
    <source>
        <dbReference type="Pfam" id="PF04565"/>
    </source>
</evidence>
<evidence type="ECO:0000256" key="11">
    <source>
        <dbReference type="RuleBase" id="RU000434"/>
    </source>
</evidence>
<dbReference type="Pfam" id="PF04565">
    <property type="entry name" value="RNA_pol_Rpb2_3"/>
    <property type="match status" value="1"/>
</dbReference>
<feature type="domain" description="DNA-directed RNA polymerase subunit 2 hybrid-binding" evidence="14">
    <location>
        <begin position="670"/>
        <end position="1048"/>
    </location>
</feature>
<dbReference type="InterPro" id="IPR007121">
    <property type="entry name" value="RNA_pol_bsu_CS"/>
</dbReference>
<dbReference type="GO" id="GO:0006351">
    <property type="term" value="P:DNA-templated transcription"/>
    <property type="evidence" value="ECO:0007669"/>
    <property type="project" value="InterPro"/>
</dbReference>
<dbReference type="Gene3D" id="3.90.1800.10">
    <property type="entry name" value="RNA polymerase alpha subunit dimerisation domain"/>
    <property type="match status" value="1"/>
</dbReference>
<dbReference type="Gene3D" id="2.40.50.150">
    <property type="match status" value="1"/>
</dbReference>
<feature type="domain" description="RNA polymerase Rpb2" evidence="16">
    <location>
        <begin position="184"/>
        <end position="361"/>
    </location>
</feature>
<comment type="caution">
    <text evidence="20">The sequence shown here is derived from an EMBL/GenBank/DDBJ whole genome shotgun (WGS) entry which is preliminary data.</text>
</comment>
<dbReference type="Pfam" id="PF04560">
    <property type="entry name" value="RNA_pol_Rpb2_7"/>
    <property type="match status" value="1"/>
</dbReference>
<keyword evidence="21" id="KW-1185">Reference proteome</keyword>
<dbReference type="InterPro" id="IPR007644">
    <property type="entry name" value="RNA_pol_bsu_protrusion"/>
</dbReference>
<evidence type="ECO:0000259" key="17">
    <source>
        <dbReference type="Pfam" id="PF04563"/>
    </source>
</evidence>